<keyword evidence="3" id="KW-0808">Transferase</keyword>
<sequence length="429" mass="46384">MRILIATFAERTHFIGMVPLAWALRAAGHEVRVASQPALTGVVAESGLTAVPVGRDHLLTAILGSARRLGAAGPAFDLAADPGELDWDQLRKGYAETLVPLWWKPINEPMIAELTEFCQWWRPDLVLWEPLTYAGALAAEACGALHARVPFALDLTARLRARWLRLVAEDPSRSAEDPLARWLGARAAARGVEFSEALTLGRFTIDAMPPSVRPGSYPEREYPEHERLAMRFVDYNGRAVLPGWLRREPERPRVCLTLGTTAPERTGGYAVPIPRLLEALAEVDAEVVLPLPEAGRAALGAVPGAVPGNVRVTGFVPLHALAPTCAAFVNHGGASTVCTGLLYGVPQLLVTDHYFDEPLWGERLTELGAGLALRPDEATPRAVRDGLGRLLGEPGFREAAARIGAEMRAMPAPTEVAAELARRVAEHRS</sequence>
<dbReference type="PANTHER" id="PTHR48050:SF13">
    <property type="entry name" value="STEROL 3-BETA-GLUCOSYLTRANSFERASE UGT80A2"/>
    <property type="match status" value="1"/>
</dbReference>
<evidence type="ECO:0000259" key="5">
    <source>
        <dbReference type="Pfam" id="PF06722"/>
    </source>
</evidence>
<evidence type="ECO:0000256" key="1">
    <source>
        <dbReference type="ARBA" id="ARBA00006962"/>
    </source>
</evidence>
<dbReference type="InterPro" id="IPR030953">
    <property type="entry name" value="Glycosyl_450act"/>
</dbReference>
<feature type="domain" description="Erythromycin biosynthesis protein CIII-like N-terminal" evidence="6">
    <location>
        <begin position="22"/>
        <end position="259"/>
    </location>
</feature>
<dbReference type="InterPro" id="IPR048284">
    <property type="entry name" value="EryCIII-like_N"/>
</dbReference>
<dbReference type="Gene3D" id="3.40.50.2000">
    <property type="entry name" value="Glycogen Phosphorylase B"/>
    <property type="match status" value="2"/>
</dbReference>
<proteinExistence type="inferred from homology"/>
<dbReference type="InterPro" id="IPR050426">
    <property type="entry name" value="Glycosyltransferase_28"/>
</dbReference>
<dbReference type="NCBIfam" id="TIGR04516">
    <property type="entry name" value="glycosyl_450act"/>
    <property type="match status" value="1"/>
</dbReference>
<organism evidence="7 8">
    <name type="scientific">Nonomuraea corallina</name>
    <dbReference type="NCBI Taxonomy" id="2989783"/>
    <lineage>
        <taxon>Bacteria</taxon>
        <taxon>Bacillati</taxon>
        <taxon>Actinomycetota</taxon>
        <taxon>Actinomycetes</taxon>
        <taxon>Streptosporangiales</taxon>
        <taxon>Streptosporangiaceae</taxon>
        <taxon>Nonomuraea</taxon>
    </lineage>
</organism>
<evidence type="ECO:0000259" key="6">
    <source>
        <dbReference type="Pfam" id="PF21036"/>
    </source>
</evidence>
<dbReference type="InterPro" id="IPR002213">
    <property type="entry name" value="UDP_glucos_trans"/>
</dbReference>
<accession>A0ABT4SMI6</accession>
<comment type="caution">
    <text evidence="7">The sequence shown here is derived from an EMBL/GenBank/DDBJ whole genome shotgun (WGS) entry which is preliminary data.</text>
</comment>
<comment type="similarity">
    <text evidence="1">Belongs to the glycosyltransferase 28 family.</text>
</comment>
<evidence type="ECO:0000256" key="2">
    <source>
        <dbReference type="ARBA" id="ARBA00022676"/>
    </source>
</evidence>
<evidence type="ECO:0000313" key="8">
    <source>
        <dbReference type="Proteomes" id="UP001144036"/>
    </source>
</evidence>
<dbReference type="PANTHER" id="PTHR48050">
    <property type="entry name" value="STEROL 3-BETA-GLUCOSYLTRANSFERASE"/>
    <property type="match status" value="1"/>
</dbReference>
<dbReference type="CDD" id="cd03784">
    <property type="entry name" value="GT1_Gtf-like"/>
    <property type="match status" value="1"/>
</dbReference>
<keyword evidence="2" id="KW-0328">Glycosyltransferase</keyword>
<protein>
    <submittedName>
        <fullName evidence="7">Activator-dependent family glycosyltransferase</fullName>
    </submittedName>
</protein>
<dbReference type="EMBL" id="JAPNNL010000231">
    <property type="protein sequence ID" value="MDA0638392.1"/>
    <property type="molecule type" value="Genomic_DNA"/>
</dbReference>
<evidence type="ECO:0000256" key="3">
    <source>
        <dbReference type="ARBA" id="ARBA00022679"/>
    </source>
</evidence>
<keyword evidence="8" id="KW-1185">Reference proteome</keyword>
<dbReference type="RefSeq" id="WP_270159327.1">
    <property type="nucleotide sequence ID" value="NZ_JAPNNL010000231.1"/>
</dbReference>
<feature type="domain" description="Erythromycin biosynthesis protein CIII-like C-terminal" evidence="5">
    <location>
        <begin position="275"/>
        <end position="420"/>
    </location>
</feature>
<evidence type="ECO:0000256" key="4">
    <source>
        <dbReference type="ARBA" id="ARBA00023194"/>
    </source>
</evidence>
<dbReference type="InterPro" id="IPR010610">
    <property type="entry name" value="EryCIII-like_C"/>
</dbReference>
<dbReference type="Proteomes" id="UP001144036">
    <property type="component" value="Unassembled WGS sequence"/>
</dbReference>
<dbReference type="Pfam" id="PF06722">
    <property type="entry name" value="EryCIII-like_C"/>
    <property type="match status" value="1"/>
</dbReference>
<evidence type="ECO:0000313" key="7">
    <source>
        <dbReference type="EMBL" id="MDA0638392.1"/>
    </source>
</evidence>
<reference evidence="7" key="1">
    <citation type="submission" date="2022-11" db="EMBL/GenBank/DDBJ databases">
        <title>Nonomuraea corallina sp. nov., a new species of the genus Nonomuraea isolated from sea side sediment in Thai sea.</title>
        <authorList>
            <person name="Ngamcharungchit C."/>
            <person name="Matsumoto A."/>
            <person name="Suriyachadkun C."/>
            <person name="Panbangred W."/>
            <person name="Inahashi Y."/>
            <person name="Intra B."/>
        </authorList>
    </citation>
    <scope>NUCLEOTIDE SEQUENCE</scope>
    <source>
        <strain evidence="7">MCN248</strain>
    </source>
</reference>
<gene>
    <name evidence="7" type="ORF">OUY22_33725</name>
</gene>
<keyword evidence="4" id="KW-0045">Antibiotic biosynthesis</keyword>
<dbReference type="SUPFAM" id="SSF53756">
    <property type="entry name" value="UDP-Glycosyltransferase/glycogen phosphorylase"/>
    <property type="match status" value="1"/>
</dbReference>
<dbReference type="Pfam" id="PF21036">
    <property type="entry name" value="EryCIII-like_N"/>
    <property type="match status" value="1"/>
</dbReference>
<name>A0ABT4SMI6_9ACTN</name>